<evidence type="ECO:0000313" key="2">
    <source>
        <dbReference type="EMBL" id="MPC66661.1"/>
    </source>
</evidence>
<evidence type="ECO:0000313" key="3">
    <source>
        <dbReference type="Proteomes" id="UP000324222"/>
    </source>
</evidence>
<keyword evidence="1" id="KW-1133">Transmembrane helix</keyword>
<comment type="caution">
    <text evidence="2">The sequence shown here is derived from an EMBL/GenBank/DDBJ whole genome shotgun (WGS) entry which is preliminary data.</text>
</comment>
<keyword evidence="1" id="KW-0472">Membrane</keyword>
<accession>A0A5B7H279</accession>
<protein>
    <submittedName>
        <fullName evidence="2">Uncharacterized protein</fullName>
    </submittedName>
</protein>
<name>A0A5B7H279_PORTR</name>
<keyword evidence="3" id="KW-1185">Reference proteome</keyword>
<feature type="transmembrane region" description="Helical" evidence="1">
    <location>
        <begin position="7"/>
        <end position="26"/>
    </location>
</feature>
<dbReference type="EMBL" id="VSRR010025083">
    <property type="protein sequence ID" value="MPC66661.1"/>
    <property type="molecule type" value="Genomic_DNA"/>
</dbReference>
<dbReference type="AlphaFoldDB" id="A0A5B7H279"/>
<proteinExistence type="predicted"/>
<gene>
    <name evidence="2" type="ORF">E2C01_060812</name>
</gene>
<evidence type="ECO:0000256" key="1">
    <source>
        <dbReference type="SAM" id="Phobius"/>
    </source>
</evidence>
<sequence>MEEAANGVYLLANEGVIVGIIFLLQVLPTASLPLPLLLLLLLLLFLLPLLSARRPASHKNADGLR</sequence>
<dbReference type="Proteomes" id="UP000324222">
    <property type="component" value="Unassembled WGS sequence"/>
</dbReference>
<feature type="transmembrane region" description="Helical" evidence="1">
    <location>
        <begin position="32"/>
        <end position="50"/>
    </location>
</feature>
<reference evidence="2 3" key="1">
    <citation type="submission" date="2019-05" db="EMBL/GenBank/DDBJ databases">
        <title>Another draft genome of Portunus trituberculatus and its Hox gene families provides insights of decapod evolution.</title>
        <authorList>
            <person name="Jeong J.-H."/>
            <person name="Song I."/>
            <person name="Kim S."/>
            <person name="Choi T."/>
            <person name="Kim D."/>
            <person name="Ryu S."/>
            <person name="Kim W."/>
        </authorList>
    </citation>
    <scope>NUCLEOTIDE SEQUENCE [LARGE SCALE GENOMIC DNA]</scope>
    <source>
        <tissue evidence="2">Muscle</tissue>
    </source>
</reference>
<organism evidence="2 3">
    <name type="scientific">Portunus trituberculatus</name>
    <name type="common">Swimming crab</name>
    <name type="synonym">Neptunus trituberculatus</name>
    <dbReference type="NCBI Taxonomy" id="210409"/>
    <lineage>
        <taxon>Eukaryota</taxon>
        <taxon>Metazoa</taxon>
        <taxon>Ecdysozoa</taxon>
        <taxon>Arthropoda</taxon>
        <taxon>Crustacea</taxon>
        <taxon>Multicrustacea</taxon>
        <taxon>Malacostraca</taxon>
        <taxon>Eumalacostraca</taxon>
        <taxon>Eucarida</taxon>
        <taxon>Decapoda</taxon>
        <taxon>Pleocyemata</taxon>
        <taxon>Brachyura</taxon>
        <taxon>Eubrachyura</taxon>
        <taxon>Portunoidea</taxon>
        <taxon>Portunidae</taxon>
        <taxon>Portuninae</taxon>
        <taxon>Portunus</taxon>
    </lineage>
</organism>
<keyword evidence="1" id="KW-0812">Transmembrane</keyword>